<evidence type="ECO:0000313" key="5">
    <source>
        <dbReference type="Proteomes" id="UP001519460"/>
    </source>
</evidence>
<dbReference type="InterPro" id="IPR006108">
    <property type="entry name" value="3HC_DH_C"/>
</dbReference>
<dbReference type="Proteomes" id="UP001519460">
    <property type="component" value="Unassembled WGS sequence"/>
</dbReference>
<name>A0ABD0K3L8_9CAEN</name>
<dbReference type="InterPro" id="IPR036291">
    <property type="entry name" value="NAD(P)-bd_dom_sf"/>
</dbReference>
<evidence type="ECO:0000313" key="4">
    <source>
        <dbReference type="EMBL" id="KAK7481590.1"/>
    </source>
</evidence>
<evidence type="ECO:0000256" key="1">
    <source>
        <dbReference type="ARBA" id="ARBA00023002"/>
    </source>
</evidence>
<feature type="non-terminal residue" evidence="4">
    <location>
        <position position="1"/>
    </location>
</feature>
<dbReference type="EMBL" id="JACVVK020000259">
    <property type="protein sequence ID" value="KAK7481590.1"/>
    <property type="molecule type" value="Genomic_DNA"/>
</dbReference>
<protein>
    <submittedName>
        <fullName evidence="4">Uncharacterized protein</fullName>
    </submittedName>
</protein>
<dbReference type="SUPFAM" id="SSF51735">
    <property type="entry name" value="NAD(P)-binding Rossmann-fold domains"/>
    <property type="match status" value="1"/>
</dbReference>
<dbReference type="GO" id="GO:0016491">
    <property type="term" value="F:oxidoreductase activity"/>
    <property type="evidence" value="ECO:0007669"/>
    <property type="project" value="UniProtKB-KW"/>
</dbReference>
<proteinExistence type="predicted"/>
<sequence length="257" mass="29047">GKAKADIKDQLEVLEKQGLCCVERCQGRNSLTSSRVSPISLLVRKGPSFVQECVPEHLNIKRDVWSKVDPVVTSDVILSSSSSALLPSDISEGLTHKQRFLTNPPFYAPLVELCLRPWTDPDVVPTTRELLSSIGLVPVLVKKEVPGFVLNRLQYVLLGEAWKLIRDEVMTATDLDKVMSCMYSYRDRYADMIFGIQQDQQGPPEKMEGPVLDWIQKEMEAVAGPVSDLQKRRQWRDHRLAKLAKLKAEMDDADKEQ</sequence>
<keyword evidence="5" id="KW-1185">Reference proteome</keyword>
<keyword evidence="1" id="KW-0560">Oxidoreductase</keyword>
<evidence type="ECO:0000259" key="3">
    <source>
        <dbReference type="Pfam" id="PF02737"/>
    </source>
</evidence>
<evidence type="ECO:0000259" key="2">
    <source>
        <dbReference type="Pfam" id="PF00725"/>
    </source>
</evidence>
<gene>
    <name evidence="4" type="ORF">BaRGS_00027106</name>
</gene>
<dbReference type="Pfam" id="PF00725">
    <property type="entry name" value="3HCDH"/>
    <property type="match status" value="1"/>
</dbReference>
<dbReference type="Pfam" id="PF02737">
    <property type="entry name" value="3HCDH_N"/>
    <property type="match status" value="1"/>
</dbReference>
<organism evidence="4 5">
    <name type="scientific">Batillaria attramentaria</name>
    <dbReference type="NCBI Taxonomy" id="370345"/>
    <lineage>
        <taxon>Eukaryota</taxon>
        <taxon>Metazoa</taxon>
        <taxon>Spiralia</taxon>
        <taxon>Lophotrochozoa</taxon>
        <taxon>Mollusca</taxon>
        <taxon>Gastropoda</taxon>
        <taxon>Caenogastropoda</taxon>
        <taxon>Sorbeoconcha</taxon>
        <taxon>Cerithioidea</taxon>
        <taxon>Batillariidae</taxon>
        <taxon>Batillaria</taxon>
    </lineage>
</organism>
<dbReference type="PANTHER" id="PTHR48075">
    <property type="entry name" value="3-HYDROXYACYL-COA DEHYDROGENASE FAMILY PROTEIN"/>
    <property type="match status" value="1"/>
</dbReference>
<reference evidence="4 5" key="1">
    <citation type="journal article" date="2023" name="Sci. Data">
        <title>Genome assembly of the Korean intertidal mud-creeper Batillaria attramentaria.</title>
        <authorList>
            <person name="Patra A.K."/>
            <person name="Ho P.T."/>
            <person name="Jun S."/>
            <person name="Lee S.J."/>
            <person name="Kim Y."/>
            <person name="Won Y.J."/>
        </authorList>
    </citation>
    <scope>NUCLEOTIDE SEQUENCE [LARGE SCALE GENOMIC DNA]</scope>
    <source>
        <strain evidence="4">Wonlab-2016</strain>
    </source>
</reference>
<dbReference type="InterPro" id="IPR013328">
    <property type="entry name" value="6PGD_dom2"/>
</dbReference>
<feature type="domain" description="3-hydroxyacyl-CoA dehydrogenase C-terminal" evidence="2">
    <location>
        <begin position="147"/>
        <end position="181"/>
    </location>
</feature>
<comment type="caution">
    <text evidence="4">The sequence shown here is derived from an EMBL/GenBank/DDBJ whole genome shotgun (WGS) entry which is preliminary data.</text>
</comment>
<accession>A0ABD0K3L8</accession>
<dbReference type="Gene3D" id="1.10.1040.10">
    <property type="entry name" value="N-(1-d-carboxylethyl)-l-norvaline Dehydrogenase, domain 2"/>
    <property type="match status" value="2"/>
</dbReference>
<dbReference type="Gene3D" id="3.40.50.720">
    <property type="entry name" value="NAD(P)-binding Rossmann-like Domain"/>
    <property type="match status" value="1"/>
</dbReference>
<dbReference type="AlphaFoldDB" id="A0ABD0K3L8"/>
<feature type="domain" description="3-hydroxyacyl-CoA dehydrogenase NAD binding" evidence="3">
    <location>
        <begin position="46"/>
        <end position="143"/>
    </location>
</feature>
<dbReference type="PANTHER" id="PTHR48075:SF1">
    <property type="entry name" value="LAMBDA-CRYSTALLIN HOMOLOG"/>
    <property type="match status" value="1"/>
</dbReference>
<dbReference type="InterPro" id="IPR006176">
    <property type="entry name" value="3-OHacyl-CoA_DH_NAD-bd"/>
</dbReference>